<sequence length="60" mass="6891">MYFSIRKSSDYQYYFVIKSDNNEVVATSETYILKESAEHTINAIKNGINSYTPVVDITDC</sequence>
<protein>
    <submittedName>
        <fullName evidence="3">DUF1508 domain-containing protein</fullName>
    </submittedName>
    <submittedName>
        <fullName evidence="2">Prophage Lp2 protein 14</fullName>
    </submittedName>
</protein>
<proteinExistence type="predicted"/>
<accession>A0A0U5K000</accession>
<evidence type="ECO:0000313" key="2">
    <source>
        <dbReference type="EMBL" id="CUR42452.1"/>
    </source>
</evidence>
<dbReference type="Proteomes" id="UP000245980">
    <property type="component" value="Unassembled WGS sequence"/>
</dbReference>
<dbReference type="InterPro" id="IPR010879">
    <property type="entry name" value="DUF1508"/>
</dbReference>
<evidence type="ECO:0000313" key="3">
    <source>
        <dbReference type="EMBL" id="PWT36293.1"/>
    </source>
</evidence>
<reference evidence="2" key="2">
    <citation type="submission" date="2015-10" db="EMBL/GenBank/DDBJ databases">
        <authorList>
            <person name="Gilbert D.G."/>
        </authorList>
    </citation>
    <scope>NUCLEOTIDE SEQUENCE [LARGE SCALE GENOMIC DNA]</scope>
    <source>
        <strain evidence="2">20-2</strain>
    </source>
</reference>
<reference evidence="5" key="1">
    <citation type="submission" date="2015-10" db="EMBL/GenBank/DDBJ databases">
        <authorList>
            <person name="Crossman L.C."/>
        </authorList>
    </citation>
    <scope>NUCLEOTIDE SEQUENCE [LARGE SCALE GENOMIC DNA]</scope>
    <source>
        <strain evidence="5">20-2</strain>
    </source>
</reference>
<dbReference type="Gene3D" id="3.30.160.160">
    <property type="entry name" value="YegP-like"/>
    <property type="match status" value="1"/>
</dbReference>
<dbReference type="EMBL" id="QGHT01000085">
    <property type="protein sequence ID" value="PWT39430.1"/>
    <property type="molecule type" value="Genomic_DNA"/>
</dbReference>
<reference evidence="6 7" key="3">
    <citation type="journal article" date="2018" name="Front. Microbiol.">
        <title>Comparative Genomics of the Herbivore Gut Symbiont Lactobacillus reuteri Reveals Genetic Diversity and Lifestyle Adaptation.</title>
        <authorList>
            <person name="Zhao J."/>
        </authorList>
    </citation>
    <scope>NUCLEOTIDE SEQUENCE [LARGE SCALE GENOMIC DNA]</scope>
    <source>
        <strain evidence="4 7">LR10</strain>
        <strain evidence="6">LR9</strain>
    </source>
</reference>
<dbReference type="AlphaFoldDB" id="A0A0U5K000"/>
<name>A0A0U5K000_LIMRT</name>
<feature type="domain" description="DUF1508" evidence="1">
    <location>
        <begin position="9"/>
        <end position="46"/>
    </location>
</feature>
<evidence type="ECO:0000259" key="1">
    <source>
        <dbReference type="Pfam" id="PF07411"/>
    </source>
</evidence>
<dbReference type="EMBL" id="LN887683">
    <property type="protein sequence ID" value="CUR42452.1"/>
    <property type="molecule type" value="Genomic_DNA"/>
</dbReference>
<dbReference type="InterPro" id="IPR036913">
    <property type="entry name" value="YegP-like_sf"/>
</dbReference>
<dbReference type="Pfam" id="PF07411">
    <property type="entry name" value="DUF1508"/>
    <property type="match status" value="1"/>
</dbReference>
<dbReference type="Proteomes" id="UP000245735">
    <property type="component" value="Unassembled WGS sequence"/>
</dbReference>
<dbReference type="EMBL" id="QGHV01000116">
    <property type="protein sequence ID" value="PWT36293.1"/>
    <property type="molecule type" value="Genomic_DNA"/>
</dbReference>
<evidence type="ECO:0000313" key="7">
    <source>
        <dbReference type="Proteomes" id="UP000245980"/>
    </source>
</evidence>
<evidence type="ECO:0000313" key="5">
    <source>
        <dbReference type="Proteomes" id="UP000235484"/>
    </source>
</evidence>
<reference evidence="3" key="4">
    <citation type="submission" date="2018-05" db="EMBL/GenBank/DDBJ databases">
        <authorList>
            <person name="Peng X.Y."/>
            <person name="Xu Y.F."/>
            <person name="Luo D."/>
            <person name="Yu J."/>
            <person name="Gu J.Y."/>
        </authorList>
    </citation>
    <scope>NUCLEOTIDE SEQUENCE</scope>
    <source>
        <strain evidence="4">LR10</strain>
        <strain evidence="3">LR9</strain>
    </source>
</reference>
<dbReference type="RefSeq" id="WP_085678704.1">
    <property type="nucleotide sequence ID" value="NZ_CP080621.1"/>
</dbReference>
<organism evidence="2 5">
    <name type="scientific">Limosilactobacillus reuteri</name>
    <name type="common">Lactobacillus reuteri</name>
    <dbReference type="NCBI Taxonomy" id="1598"/>
    <lineage>
        <taxon>Bacteria</taxon>
        <taxon>Bacillati</taxon>
        <taxon>Bacillota</taxon>
        <taxon>Bacilli</taxon>
        <taxon>Lactobacillales</taxon>
        <taxon>Lactobacillaceae</taxon>
        <taxon>Limosilactobacillus</taxon>
    </lineage>
</organism>
<evidence type="ECO:0000313" key="6">
    <source>
        <dbReference type="Proteomes" id="UP000245735"/>
    </source>
</evidence>
<dbReference type="Proteomes" id="UP000235484">
    <property type="component" value="Unassembled WGS sequence"/>
</dbReference>
<evidence type="ECO:0000313" key="4">
    <source>
        <dbReference type="EMBL" id="PWT39430.1"/>
    </source>
</evidence>
<gene>
    <name evidence="4" type="ORF">DKZ22_10965</name>
    <name evidence="3" type="ORF">DKZ35_11140</name>
    <name evidence="2" type="ORF">LRLP16767_LR202_02121</name>
</gene>
<dbReference type="SUPFAM" id="SSF160113">
    <property type="entry name" value="YegP-like"/>
    <property type="match status" value="1"/>
</dbReference>